<dbReference type="InterPro" id="IPR002559">
    <property type="entry name" value="Transposase_11"/>
</dbReference>
<reference evidence="4" key="1">
    <citation type="submission" date="2010-04" db="EMBL/GenBank/DDBJ databases">
        <title>Complete genome sequence of Nitrosococcus halophilus Nc4, a salt-adapted, aerobic obligate ammonia-oxidizing sulfur purple bacterium.</title>
        <authorList>
            <consortium name="US DOE Joint Genome Institute"/>
            <person name="Campbell M.A."/>
            <person name="Malfatti S.A."/>
            <person name="Chain P.S.G."/>
            <person name="Heidelberg J.F."/>
            <person name="Ward B.B."/>
            <person name="Klotz M.G."/>
        </authorList>
    </citation>
    <scope>NUCLEOTIDE SEQUENCE [LARGE SCALE GENOMIC DNA]</scope>
    <source>
        <strain evidence="4">Nc4</strain>
    </source>
</reference>
<dbReference type="InterPro" id="IPR025161">
    <property type="entry name" value="IS402-like_dom"/>
</dbReference>
<dbReference type="PANTHER" id="PTHR30007">
    <property type="entry name" value="PHP DOMAIN PROTEIN"/>
    <property type="match status" value="1"/>
</dbReference>
<keyword evidence="4" id="KW-1185">Reference proteome</keyword>
<dbReference type="EMBL" id="CP001798">
    <property type="protein sequence ID" value="ADE16842.1"/>
    <property type="molecule type" value="Genomic_DNA"/>
</dbReference>
<dbReference type="STRING" id="472759.Nhal_3828"/>
<dbReference type="GO" id="GO:0004803">
    <property type="term" value="F:transposase activity"/>
    <property type="evidence" value="ECO:0007669"/>
    <property type="project" value="InterPro"/>
</dbReference>
<feature type="domain" description="Insertion element IS402-like" evidence="2">
    <location>
        <begin position="11"/>
        <end position="87"/>
    </location>
</feature>
<feature type="domain" description="Transposase IS4-like" evidence="1">
    <location>
        <begin position="104"/>
        <end position="261"/>
    </location>
</feature>
<dbReference type="AlphaFoldDB" id="D5C3D5"/>
<sequence>MSTDRYYPTDLTEEQWQVIAPLLPQPKKREGGPGRPPCHPRWIVNGILYVNKTGCQWRMVPKEYGCWNTIFDYFNRWQKQGVWSEVMEQLRQQERQRQGRLAEPSAGCADSQSVKAATQGNSIGYDGGKQVKGRKRHVLVDTLGLILAVVVTAANGDDRQGLKALLSCYFAKGVKRLRKIWVDGNYSGSPLQNWVARLKKTHKLKLERVEKTGPGFNLVKRRWVVERTFSWLFNYRRHSKDYERLTQNSEAMIQISMIHLLLKRLA</sequence>
<dbReference type="KEGG" id="nhl:Nhal_3828"/>
<dbReference type="PANTHER" id="PTHR30007:SF0">
    <property type="entry name" value="TRANSPOSASE"/>
    <property type="match status" value="1"/>
</dbReference>
<evidence type="ECO:0000259" key="2">
    <source>
        <dbReference type="Pfam" id="PF13340"/>
    </source>
</evidence>
<accession>D5C3D5</accession>
<name>D5C3D5_NITHN</name>
<evidence type="ECO:0000259" key="1">
    <source>
        <dbReference type="Pfam" id="PF01609"/>
    </source>
</evidence>
<dbReference type="GO" id="GO:0006313">
    <property type="term" value="P:DNA transposition"/>
    <property type="evidence" value="ECO:0007669"/>
    <property type="project" value="InterPro"/>
</dbReference>
<protein>
    <submittedName>
        <fullName evidence="3">Transposase IS4 family protein</fullName>
    </submittedName>
</protein>
<dbReference type="Pfam" id="PF01609">
    <property type="entry name" value="DDE_Tnp_1"/>
    <property type="match status" value="1"/>
</dbReference>
<dbReference type="Pfam" id="PF13340">
    <property type="entry name" value="DUF4096"/>
    <property type="match status" value="1"/>
</dbReference>
<proteinExistence type="predicted"/>
<dbReference type="GO" id="GO:0003677">
    <property type="term" value="F:DNA binding"/>
    <property type="evidence" value="ECO:0007669"/>
    <property type="project" value="InterPro"/>
</dbReference>
<dbReference type="OrthoDB" id="5676848at2"/>
<evidence type="ECO:0000313" key="3">
    <source>
        <dbReference type="EMBL" id="ADE16842.1"/>
    </source>
</evidence>
<dbReference type="RefSeq" id="WP_013034691.1">
    <property type="nucleotide sequence ID" value="NC_013960.1"/>
</dbReference>
<gene>
    <name evidence="3" type="ordered locus">Nhal_3828</name>
</gene>
<dbReference type="NCBIfam" id="NF033580">
    <property type="entry name" value="transpos_IS5_3"/>
    <property type="match status" value="1"/>
</dbReference>
<organism evidence="3 4">
    <name type="scientific">Nitrosococcus halophilus (strain Nc4)</name>
    <dbReference type="NCBI Taxonomy" id="472759"/>
    <lineage>
        <taxon>Bacteria</taxon>
        <taxon>Pseudomonadati</taxon>
        <taxon>Pseudomonadota</taxon>
        <taxon>Gammaproteobacteria</taxon>
        <taxon>Chromatiales</taxon>
        <taxon>Chromatiaceae</taxon>
        <taxon>Nitrosococcus</taxon>
    </lineage>
</organism>
<dbReference type="HOGENOM" id="CLU_055261_0_0_6"/>
<dbReference type="Proteomes" id="UP000001844">
    <property type="component" value="Chromosome"/>
</dbReference>
<evidence type="ECO:0000313" key="4">
    <source>
        <dbReference type="Proteomes" id="UP000001844"/>
    </source>
</evidence>
<dbReference type="eggNOG" id="COG3293">
    <property type="taxonomic scope" value="Bacteria"/>
</dbReference>